<reference evidence="10 11" key="1">
    <citation type="submission" date="2020-06" db="EMBL/GenBank/DDBJ databases">
        <title>Schlegella sp. ID0723 isolated from air conditioner.</title>
        <authorList>
            <person name="Kim D.Y."/>
            <person name="Kim D.-U."/>
        </authorList>
    </citation>
    <scope>NUCLEOTIDE SEQUENCE [LARGE SCALE GENOMIC DNA]</scope>
    <source>
        <strain evidence="10 11">ID0723</strain>
    </source>
</reference>
<dbReference type="NCBIfam" id="NF004812">
    <property type="entry name" value="PRK06161.1"/>
    <property type="match status" value="1"/>
</dbReference>
<name>A0A7Y6NQA5_9BURK</name>
<evidence type="ECO:0000256" key="5">
    <source>
        <dbReference type="ARBA" id="ARBA00022692"/>
    </source>
</evidence>
<evidence type="ECO:0000256" key="2">
    <source>
        <dbReference type="ARBA" id="ARBA00009212"/>
    </source>
</evidence>
<evidence type="ECO:0000313" key="11">
    <source>
        <dbReference type="Proteomes" id="UP000529637"/>
    </source>
</evidence>
<comment type="similarity">
    <text evidence="2 8">Belongs to the CPA3 antiporters (TC 2.A.63) subunit F family.</text>
</comment>
<dbReference type="AlphaFoldDB" id="A0A7Y6NQA5"/>
<keyword evidence="11" id="KW-1185">Reference proteome</keyword>
<accession>A0A7Y6NQA5</accession>
<comment type="caution">
    <text evidence="10">The sequence shown here is derived from an EMBL/GenBank/DDBJ whole genome shotgun (WGS) entry which is preliminary data.</text>
</comment>
<keyword evidence="8" id="KW-0406">Ion transport</keyword>
<organism evidence="10 11">
    <name type="scientific">Piscinibacter koreensis</name>
    <dbReference type="NCBI Taxonomy" id="2742824"/>
    <lineage>
        <taxon>Bacteria</taxon>
        <taxon>Pseudomonadati</taxon>
        <taxon>Pseudomonadota</taxon>
        <taxon>Betaproteobacteria</taxon>
        <taxon>Burkholderiales</taxon>
        <taxon>Sphaerotilaceae</taxon>
        <taxon>Piscinibacter</taxon>
    </lineage>
</organism>
<dbReference type="Proteomes" id="UP000529637">
    <property type="component" value="Unassembled WGS sequence"/>
</dbReference>
<feature type="transmembrane region" description="Helical" evidence="9">
    <location>
        <begin position="37"/>
        <end position="56"/>
    </location>
</feature>
<sequence length="92" mass="10022">MSPLLGHAITVTLVLYGLAMALGLWRVMRGPSAQDRVLALDFLSVVGMLIMLVLAIRYDSSMYFEGALLLALFGFVSSVAMAKFLLRGEVIE</sequence>
<evidence type="ECO:0000256" key="6">
    <source>
        <dbReference type="ARBA" id="ARBA00022989"/>
    </source>
</evidence>
<dbReference type="Pfam" id="PF04066">
    <property type="entry name" value="MrpF_PhaF"/>
    <property type="match status" value="1"/>
</dbReference>
<keyword evidence="3 8" id="KW-0813">Transport</keyword>
<protein>
    <submittedName>
        <fullName evidence="10">K+/H+ antiporter subunit F</fullName>
    </submittedName>
</protein>
<dbReference type="PANTHER" id="PTHR34702">
    <property type="entry name" value="NA(+)/H(+) ANTIPORTER SUBUNIT F1"/>
    <property type="match status" value="1"/>
</dbReference>
<dbReference type="PANTHER" id="PTHR34702:SF1">
    <property type="entry name" value="NA(+)_H(+) ANTIPORTER SUBUNIT F"/>
    <property type="match status" value="1"/>
</dbReference>
<evidence type="ECO:0000313" key="10">
    <source>
        <dbReference type="EMBL" id="NUZ07316.1"/>
    </source>
</evidence>
<dbReference type="RefSeq" id="WP_176070160.1">
    <property type="nucleotide sequence ID" value="NZ_JABWMJ010000007.1"/>
</dbReference>
<evidence type="ECO:0000256" key="8">
    <source>
        <dbReference type="PIRNR" id="PIRNR028784"/>
    </source>
</evidence>
<keyword evidence="6 9" id="KW-1133">Transmembrane helix</keyword>
<dbReference type="GO" id="GO:0015385">
    <property type="term" value="F:sodium:proton antiporter activity"/>
    <property type="evidence" value="ECO:0007669"/>
    <property type="project" value="TreeGrafter"/>
</dbReference>
<keyword evidence="7 8" id="KW-0472">Membrane</keyword>
<keyword evidence="8" id="KW-0050">Antiport</keyword>
<feature type="transmembrane region" description="Helical" evidence="9">
    <location>
        <begin position="62"/>
        <end position="86"/>
    </location>
</feature>
<evidence type="ECO:0000256" key="1">
    <source>
        <dbReference type="ARBA" id="ARBA00004651"/>
    </source>
</evidence>
<keyword evidence="4 8" id="KW-1003">Cell membrane</keyword>
<dbReference type="GO" id="GO:0005886">
    <property type="term" value="C:plasma membrane"/>
    <property type="evidence" value="ECO:0007669"/>
    <property type="project" value="UniProtKB-SubCell"/>
</dbReference>
<gene>
    <name evidence="10" type="ORF">HQN59_16255</name>
</gene>
<evidence type="ECO:0000256" key="3">
    <source>
        <dbReference type="ARBA" id="ARBA00022448"/>
    </source>
</evidence>
<feature type="transmembrane region" description="Helical" evidence="9">
    <location>
        <begin position="6"/>
        <end position="25"/>
    </location>
</feature>
<evidence type="ECO:0000256" key="4">
    <source>
        <dbReference type="ARBA" id="ARBA00022475"/>
    </source>
</evidence>
<dbReference type="EMBL" id="JABWMJ010000007">
    <property type="protein sequence ID" value="NUZ07316.1"/>
    <property type="molecule type" value="Genomic_DNA"/>
</dbReference>
<evidence type="ECO:0000256" key="9">
    <source>
        <dbReference type="SAM" id="Phobius"/>
    </source>
</evidence>
<evidence type="ECO:0000256" key="7">
    <source>
        <dbReference type="ARBA" id="ARBA00023136"/>
    </source>
</evidence>
<proteinExistence type="inferred from homology"/>
<dbReference type="InterPro" id="IPR007208">
    <property type="entry name" value="MrpF/PhaF-like"/>
</dbReference>
<keyword evidence="5 9" id="KW-0812">Transmembrane</keyword>
<dbReference type="PIRSF" id="PIRSF028784">
    <property type="entry name" value="MrpF"/>
    <property type="match status" value="1"/>
</dbReference>
<comment type="subcellular location">
    <subcellularLocation>
        <location evidence="1 8">Cell membrane</location>
        <topology evidence="1 8">Multi-pass membrane protein</topology>
    </subcellularLocation>
</comment>